<reference evidence="1 2" key="1">
    <citation type="submission" date="2016-05" db="EMBL/GenBank/DDBJ databases">
        <title>A degradative enzymes factory behind the ericoid mycorrhizal symbiosis.</title>
        <authorList>
            <consortium name="DOE Joint Genome Institute"/>
            <person name="Martino E."/>
            <person name="Morin E."/>
            <person name="Grelet G."/>
            <person name="Kuo A."/>
            <person name="Kohler A."/>
            <person name="Daghino S."/>
            <person name="Barry K."/>
            <person name="Choi C."/>
            <person name="Cichocki N."/>
            <person name="Clum A."/>
            <person name="Copeland A."/>
            <person name="Hainaut M."/>
            <person name="Haridas S."/>
            <person name="Labutti K."/>
            <person name="Lindquist E."/>
            <person name="Lipzen A."/>
            <person name="Khouja H.-R."/>
            <person name="Murat C."/>
            <person name="Ohm R."/>
            <person name="Olson A."/>
            <person name="Spatafora J."/>
            <person name="Veneault-Fourrey C."/>
            <person name="Henrissat B."/>
            <person name="Grigoriev I."/>
            <person name="Martin F."/>
            <person name="Perotto S."/>
        </authorList>
    </citation>
    <scope>NUCLEOTIDE SEQUENCE [LARGE SCALE GENOMIC DNA]</scope>
    <source>
        <strain evidence="1 2">UAMH 7357</strain>
    </source>
</reference>
<evidence type="ECO:0000313" key="1">
    <source>
        <dbReference type="EMBL" id="PMD26906.1"/>
    </source>
</evidence>
<dbReference type="EMBL" id="KZ613467">
    <property type="protein sequence ID" value="PMD26906.1"/>
    <property type="molecule type" value="Genomic_DNA"/>
</dbReference>
<dbReference type="Proteomes" id="UP000235672">
    <property type="component" value="Unassembled WGS sequence"/>
</dbReference>
<sequence length="169" mass="19041">MFTLFLDIDCEREMNLQGSLTKMGSMLPCQENHDGGLAQSKLDVSVGAVTRDTHPNSQWQNEQPFRAKYVQSSSPEINTTNYSRLEELAADHDHQVQLKDSGWDETCENARKSGSGSAPRFKSLVTFLIEASAYQWGDENASDELPQAISLYKSWLFVMTDNLKDFKVP</sequence>
<dbReference type="AlphaFoldDB" id="A0A2J6QL04"/>
<proteinExistence type="predicted"/>
<keyword evidence="2" id="KW-1185">Reference proteome</keyword>
<gene>
    <name evidence="1" type="ORF">NA56DRAFT_744203</name>
</gene>
<name>A0A2J6QL04_9HELO</name>
<accession>A0A2J6QL04</accession>
<organism evidence="1 2">
    <name type="scientific">Hyaloscypha hepaticicola</name>
    <dbReference type="NCBI Taxonomy" id="2082293"/>
    <lineage>
        <taxon>Eukaryota</taxon>
        <taxon>Fungi</taxon>
        <taxon>Dikarya</taxon>
        <taxon>Ascomycota</taxon>
        <taxon>Pezizomycotina</taxon>
        <taxon>Leotiomycetes</taxon>
        <taxon>Helotiales</taxon>
        <taxon>Hyaloscyphaceae</taxon>
        <taxon>Hyaloscypha</taxon>
    </lineage>
</organism>
<protein>
    <submittedName>
        <fullName evidence="1">Uncharacterized protein</fullName>
    </submittedName>
</protein>
<evidence type="ECO:0000313" key="2">
    <source>
        <dbReference type="Proteomes" id="UP000235672"/>
    </source>
</evidence>